<accession>A0AAD5XW31</accession>
<organism evidence="5 6">
    <name type="scientific">Clydaea vesicula</name>
    <dbReference type="NCBI Taxonomy" id="447962"/>
    <lineage>
        <taxon>Eukaryota</taxon>
        <taxon>Fungi</taxon>
        <taxon>Fungi incertae sedis</taxon>
        <taxon>Chytridiomycota</taxon>
        <taxon>Chytridiomycota incertae sedis</taxon>
        <taxon>Chytridiomycetes</taxon>
        <taxon>Lobulomycetales</taxon>
        <taxon>Lobulomycetaceae</taxon>
        <taxon>Clydaea</taxon>
    </lineage>
</organism>
<dbReference type="PANTHER" id="PTHR23319:SF4">
    <property type="entry name" value="GRAM DOMAIN CONTAINING 1B, ISOFORM E"/>
    <property type="match status" value="1"/>
</dbReference>
<reference evidence="5" key="1">
    <citation type="submission" date="2020-05" db="EMBL/GenBank/DDBJ databases">
        <title>Phylogenomic resolution of chytrid fungi.</title>
        <authorList>
            <person name="Stajich J.E."/>
            <person name="Amses K."/>
            <person name="Simmons R."/>
            <person name="Seto K."/>
            <person name="Myers J."/>
            <person name="Bonds A."/>
            <person name="Quandt C.A."/>
            <person name="Barry K."/>
            <person name="Liu P."/>
            <person name="Grigoriev I."/>
            <person name="Longcore J.E."/>
            <person name="James T.Y."/>
        </authorList>
    </citation>
    <scope>NUCLEOTIDE SEQUENCE</scope>
    <source>
        <strain evidence="5">JEL0476</strain>
    </source>
</reference>
<feature type="region of interest" description="Disordered" evidence="3">
    <location>
        <begin position="231"/>
        <end position="268"/>
    </location>
</feature>
<evidence type="ECO:0000259" key="4">
    <source>
        <dbReference type="PROSITE" id="PS51778"/>
    </source>
</evidence>
<dbReference type="GO" id="GO:0032366">
    <property type="term" value="P:intracellular sterol transport"/>
    <property type="evidence" value="ECO:0007669"/>
    <property type="project" value="TreeGrafter"/>
</dbReference>
<gene>
    <name evidence="5" type="primary">GRAMD1C</name>
    <name evidence="5" type="ORF">HK099_001274</name>
</gene>
<dbReference type="PROSITE" id="PS51778">
    <property type="entry name" value="VAST"/>
    <property type="match status" value="1"/>
</dbReference>
<dbReference type="AlphaFoldDB" id="A0AAD5XW31"/>
<dbReference type="PANTHER" id="PTHR23319">
    <property type="entry name" value="GRAM DOMAIN CONTAINING 1B, ISOFORM E"/>
    <property type="match status" value="1"/>
</dbReference>
<sequence>METIDYQCICSSHPGQSLIQKSFDLNLNDLFNSIFEDGGSQVIIETHKKMNTKDIKFDKWTYLNNDKNDSLSSGLLSRTIHYTFCFTAGLFGSLNTPCIETQSIKYRDPKQYIVECISKTPNVPYGNNFFIKNRYCFIKVNVNKTILKLHSEVKFIKKQVFSDTIRNTSINGVLCWSIALTDFLEKKAEEKKSLIKTSKVLSEIENNYLSLSEERENIFLNSKKLYGPRPFEDGEKENTQLVSNSKQSLSKPKGSRENTIHKKEKRSEQSIPLITQKNSFSQVEYKILHDSFEKESLKNYSLLKSSFEKGANGENELKVDFNVDNIDHSGMTAPLTTSSLSSWEGTVEFQKRMEYLENMQEAEENENIFDGFNFEEEFNNNSVNINSKKNIFFETQHNFEKFEKINKGKKTLLDDNNNINNSNHNKKIDNVLSVNNQNFNVQQQESENFEIVNNFTKNENVYLVPPNLKNASNSLKASVRHQASINSFNFQNNTYFTNDTNSTANISENLALKNKKKIKVVRMPGRWIHKQRNPERYMSHPGRSMMVHKFDGIIGTIFLINDVISPIL</sequence>
<keyword evidence="6" id="KW-1185">Reference proteome</keyword>
<feature type="compositionally biased region" description="Basic and acidic residues" evidence="3">
    <location>
        <begin position="254"/>
        <end position="268"/>
    </location>
</feature>
<dbReference type="GO" id="GO:0005886">
    <property type="term" value="C:plasma membrane"/>
    <property type="evidence" value="ECO:0007669"/>
    <property type="project" value="TreeGrafter"/>
</dbReference>
<protein>
    <submittedName>
        <fullName evidence="5">Protein Aster-C</fullName>
    </submittedName>
</protein>
<dbReference type="InterPro" id="IPR051482">
    <property type="entry name" value="Cholesterol_transport"/>
</dbReference>
<dbReference type="InterPro" id="IPR031968">
    <property type="entry name" value="VASt"/>
</dbReference>
<proteinExistence type="predicted"/>
<comment type="caution">
    <text evidence="5">The sequence shown here is derived from an EMBL/GenBank/DDBJ whole genome shotgun (WGS) entry which is preliminary data.</text>
</comment>
<dbReference type="Proteomes" id="UP001211065">
    <property type="component" value="Unassembled WGS sequence"/>
</dbReference>
<feature type="compositionally biased region" description="Polar residues" evidence="3">
    <location>
        <begin position="239"/>
        <end position="250"/>
    </location>
</feature>
<comment type="subcellular location">
    <subcellularLocation>
        <location evidence="1">Membrane</location>
    </subcellularLocation>
</comment>
<dbReference type="GO" id="GO:0120015">
    <property type="term" value="F:sterol transfer activity"/>
    <property type="evidence" value="ECO:0007669"/>
    <property type="project" value="TreeGrafter"/>
</dbReference>
<dbReference type="GO" id="GO:0140268">
    <property type="term" value="C:endoplasmic reticulum-plasma membrane contact site"/>
    <property type="evidence" value="ECO:0007669"/>
    <property type="project" value="TreeGrafter"/>
</dbReference>
<evidence type="ECO:0000256" key="3">
    <source>
        <dbReference type="SAM" id="MobiDB-lite"/>
    </source>
</evidence>
<feature type="non-terminal residue" evidence="5">
    <location>
        <position position="568"/>
    </location>
</feature>
<evidence type="ECO:0000256" key="2">
    <source>
        <dbReference type="ARBA" id="ARBA00023136"/>
    </source>
</evidence>
<feature type="domain" description="VASt" evidence="4">
    <location>
        <begin position="14"/>
        <end position="199"/>
    </location>
</feature>
<dbReference type="Pfam" id="PF16016">
    <property type="entry name" value="VASt"/>
    <property type="match status" value="1"/>
</dbReference>
<dbReference type="EMBL" id="JADGJW010001341">
    <property type="protein sequence ID" value="KAJ3204101.1"/>
    <property type="molecule type" value="Genomic_DNA"/>
</dbReference>
<dbReference type="GO" id="GO:0005789">
    <property type="term" value="C:endoplasmic reticulum membrane"/>
    <property type="evidence" value="ECO:0007669"/>
    <property type="project" value="TreeGrafter"/>
</dbReference>
<evidence type="ECO:0000313" key="5">
    <source>
        <dbReference type="EMBL" id="KAJ3204101.1"/>
    </source>
</evidence>
<evidence type="ECO:0000313" key="6">
    <source>
        <dbReference type="Proteomes" id="UP001211065"/>
    </source>
</evidence>
<keyword evidence="2" id="KW-0472">Membrane</keyword>
<name>A0AAD5XW31_9FUNG</name>
<dbReference type="GO" id="GO:0032934">
    <property type="term" value="F:sterol binding"/>
    <property type="evidence" value="ECO:0007669"/>
    <property type="project" value="TreeGrafter"/>
</dbReference>
<evidence type="ECO:0000256" key="1">
    <source>
        <dbReference type="ARBA" id="ARBA00004370"/>
    </source>
</evidence>